<evidence type="ECO:0000313" key="1">
    <source>
        <dbReference type="EMBL" id="MEQ2285950.1"/>
    </source>
</evidence>
<proteinExistence type="predicted"/>
<sequence>MSRRFFGMWVSASLQRANYQDGAASELRSVFVYFVRLYVFGATILWSHSVERTFSTSESSLGIFSPSFIDLRFTELLASGAAALYGILWQANCATKCHFHHASG</sequence>
<organism evidence="1 2">
    <name type="scientific">Ameca splendens</name>
    <dbReference type="NCBI Taxonomy" id="208324"/>
    <lineage>
        <taxon>Eukaryota</taxon>
        <taxon>Metazoa</taxon>
        <taxon>Chordata</taxon>
        <taxon>Craniata</taxon>
        <taxon>Vertebrata</taxon>
        <taxon>Euteleostomi</taxon>
        <taxon>Actinopterygii</taxon>
        <taxon>Neopterygii</taxon>
        <taxon>Teleostei</taxon>
        <taxon>Neoteleostei</taxon>
        <taxon>Acanthomorphata</taxon>
        <taxon>Ovalentaria</taxon>
        <taxon>Atherinomorphae</taxon>
        <taxon>Cyprinodontiformes</taxon>
        <taxon>Goodeidae</taxon>
        <taxon>Ameca</taxon>
    </lineage>
</organism>
<dbReference type="Proteomes" id="UP001469553">
    <property type="component" value="Unassembled WGS sequence"/>
</dbReference>
<gene>
    <name evidence="1" type="ORF">AMECASPLE_037192</name>
</gene>
<protein>
    <recommendedName>
        <fullName evidence="3">Secreted protein</fullName>
    </recommendedName>
</protein>
<comment type="caution">
    <text evidence="1">The sequence shown here is derived from an EMBL/GenBank/DDBJ whole genome shotgun (WGS) entry which is preliminary data.</text>
</comment>
<accession>A0ABV0XXB1</accession>
<evidence type="ECO:0008006" key="3">
    <source>
        <dbReference type="Google" id="ProtNLM"/>
    </source>
</evidence>
<evidence type="ECO:0000313" key="2">
    <source>
        <dbReference type="Proteomes" id="UP001469553"/>
    </source>
</evidence>
<dbReference type="EMBL" id="JAHRIP010015589">
    <property type="protein sequence ID" value="MEQ2285950.1"/>
    <property type="molecule type" value="Genomic_DNA"/>
</dbReference>
<name>A0ABV0XXB1_9TELE</name>
<reference evidence="1 2" key="1">
    <citation type="submission" date="2021-06" db="EMBL/GenBank/DDBJ databases">
        <authorList>
            <person name="Palmer J.M."/>
        </authorList>
    </citation>
    <scope>NUCLEOTIDE SEQUENCE [LARGE SCALE GENOMIC DNA]</scope>
    <source>
        <strain evidence="1 2">AS_MEX2019</strain>
        <tissue evidence="1">Muscle</tissue>
    </source>
</reference>
<keyword evidence="2" id="KW-1185">Reference proteome</keyword>